<proteinExistence type="predicted"/>
<organism evidence="10 11">
    <name type="scientific">Sclerotinia borealis (strain F-4128)</name>
    <dbReference type="NCBI Taxonomy" id="1432307"/>
    <lineage>
        <taxon>Eukaryota</taxon>
        <taxon>Fungi</taxon>
        <taxon>Dikarya</taxon>
        <taxon>Ascomycota</taxon>
        <taxon>Pezizomycotina</taxon>
        <taxon>Leotiomycetes</taxon>
        <taxon>Helotiales</taxon>
        <taxon>Sclerotiniaceae</taxon>
        <taxon>Sclerotinia</taxon>
    </lineage>
</organism>
<dbReference type="InterPro" id="IPR007219">
    <property type="entry name" value="XnlR_reg_dom"/>
</dbReference>
<evidence type="ECO:0000256" key="5">
    <source>
        <dbReference type="ARBA" id="ARBA00023125"/>
    </source>
</evidence>
<dbReference type="GO" id="GO:0005634">
    <property type="term" value="C:nucleus"/>
    <property type="evidence" value="ECO:0007669"/>
    <property type="project" value="UniProtKB-SubCell"/>
</dbReference>
<keyword evidence="4" id="KW-0805">Transcription regulation</keyword>
<dbReference type="GO" id="GO:0008270">
    <property type="term" value="F:zinc ion binding"/>
    <property type="evidence" value="ECO:0007669"/>
    <property type="project" value="InterPro"/>
</dbReference>
<comment type="subcellular location">
    <subcellularLocation>
        <location evidence="1">Nucleus</location>
    </subcellularLocation>
</comment>
<dbReference type="GO" id="GO:0000981">
    <property type="term" value="F:DNA-binding transcription factor activity, RNA polymerase II-specific"/>
    <property type="evidence" value="ECO:0007669"/>
    <property type="project" value="TreeGrafter"/>
</dbReference>
<keyword evidence="2" id="KW-0479">Metal-binding</keyword>
<dbReference type="STRING" id="1432307.W9CNB4"/>
<dbReference type="InterPro" id="IPR052202">
    <property type="entry name" value="Yeast_MetPath_Reg"/>
</dbReference>
<feature type="domain" description="Xylanolytic transcriptional activator regulatory" evidence="9">
    <location>
        <begin position="288"/>
        <end position="362"/>
    </location>
</feature>
<evidence type="ECO:0000256" key="4">
    <source>
        <dbReference type="ARBA" id="ARBA00023015"/>
    </source>
</evidence>
<dbReference type="GO" id="GO:0006351">
    <property type="term" value="P:DNA-templated transcription"/>
    <property type="evidence" value="ECO:0007669"/>
    <property type="project" value="InterPro"/>
</dbReference>
<evidence type="ECO:0000313" key="11">
    <source>
        <dbReference type="Proteomes" id="UP000019487"/>
    </source>
</evidence>
<evidence type="ECO:0000256" key="8">
    <source>
        <dbReference type="SAM" id="MobiDB-lite"/>
    </source>
</evidence>
<feature type="region of interest" description="Disordered" evidence="8">
    <location>
        <begin position="80"/>
        <end position="120"/>
    </location>
</feature>
<dbReference type="GO" id="GO:0043565">
    <property type="term" value="F:sequence-specific DNA binding"/>
    <property type="evidence" value="ECO:0007669"/>
    <property type="project" value="TreeGrafter"/>
</dbReference>
<keyword evidence="3" id="KW-0862">Zinc</keyword>
<keyword evidence="11" id="KW-1185">Reference proteome</keyword>
<gene>
    <name evidence="10" type="ORF">SBOR_3424</name>
</gene>
<evidence type="ECO:0000256" key="2">
    <source>
        <dbReference type="ARBA" id="ARBA00022723"/>
    </source>
</evidence>
<name>W9CNB4_SCLBF</name>
<evidence type="ECO:0000256" key="7">
    <source>
        <dbReference type="ARBA" id="ARBA00023242"/>
    </source>
</evidence>
<dbReference type="SMART" id="SM00906">
    <property type="entry name" value="Fungal_trans"/>
    <property type="match status" value="1"/>
</dbReference>
<feature type="compositionally biased region" description="Basic and acidic residues" evidence="8">
    <location>
        <begin position="1"/>
        <end position="26"/>
    </location>
</feature>
<dbReference type="Proteomes" id="UP000019487">
    <property type="component" value="Unassembled WGS sequence"/>
</dbReference>
<protein>
    <recommendedName>
        <fullName evidence="9">Xylanolytic transcriptional activator regulatory domain-containing protein</fullName>
    </recommendedName>
</protein>
<keyword evidence="6" id="KW-0804">Transcription</keyword>
<dbReference type="PANTHER" id="PTHR47782">
    <property type="entry name" value="ZN(II)2CYS6 TRANSCRIPTION FACTOR (EUROFUNG)-RELATED"/>
    <property type="match status" value="1"/>
</dbReference>
<evidence type="ECO:0000256" key="1">
    <source>
        <dbReference type="ARBA" id="ARBA00004123"/>
    </source>
</evidence>
<dbReference type="PANTHER" id="PTHR47782:SF1">
    <property type="entry name" value="PYRIMIDINE PATHWAY REGULATORY PROTEIN 1"/>
    <property type="match status" value="1"/>
</dbReference>
<dbReference type="AlphaFoldDB" id="W9CNB4"/>
<dbReference type="OrthoDB" id="2399539at2759"/>
<dbReference type="EMBL" id="AYSA01000149">
    <property type="protein sequence ID" value="ESZ96149.1"/>
    <property type="molecule type" value="Genomic_DNA"/>
</dbReference>
<reference evidence="10 11" key="1">
    <citation type="journal article" date="2014" name="Genome Announc.">
        <title>Draft genome sequence of Sclerotinia borealis, a psychrophilic plant pathogenic fungus.</title>
        <authorList>
            <person name="Mardanov A.V."/>
            <person name="Beletsky A.V."/>
            <person name="Kadnikov V.V."/>
            <person name="Ignatov A.N."/>
            <person name="Ravin N.V."/>
        </authorList>
    </citation>
    <scope>NUCLEOTIDE SEQUENCE [LARGE SCALE GENOMIC DNA]</scope>
    <source>
        <strain evidence="11">F-4157</strain>
    </source>
</reference>
<sequence>MAEARDPTEETRRPARERSQFPRLERSVNACQRRRGRKQKAPYARETCSTQNAQAAFVLGLDALYSIPAKEVAALRTENENLRREQQIPSPSGGTFSATAQHSISTGTSSDPPSEPNNDTDLVVSMARVALGSTNEPRFMGTSSGITLAKLVMAAIEMPLTPSSIDKLGELEKRVDSTLFITTAPASLLSRRVTDRLVEIYFEYRSPYFTFMSRQDVRESLEHVYRLELGNRSTIQLKNDRHMFVVYMIMAIGLSSGPEVHKSSTKQSEGYFNSALKHVDAVFAYSNLWHIAGVALRLCIDLGLHWEGSSIVRENPHFVDARRRLWWTTYKLDRLLCITLGRPFGIVDQSISVALPLVTVDESQINSITGEFHSICPQKRVSNHLTRIYQLESEIKHVLYHQFKSSSLAFVRPNYELWFPDISKRLEQWYEDIPCTRLTERQAGYQTYSWWMAFYDNALLLLHRPSPIIPQPTTTSLRICLKAAHDQIFSIREIYRDNNIDMVWIWVHRLFLAGITSTYCLWQSPQVRQEIRFDDLIETTQACSSVLSALAERFSGAEGCRDSYDKLSVATMEYFANAHGNAQYQFLGHPASHHYTGTISQDITGNLAGEIHITHSQEGNPQFDDPNLQVNPSYLQNFDGFPRDCLLPLRGMQFGEMFPFDDMELGQTLNSAAQWPANTDLNYFPE</sequence>
<evidence type="ECO:0000259" key="9">
    <source>
        <dbReference type="SMART" id="SM00906"/>
    </source>
</evidence>
<accession>W9CNB4</accession>
<feature type="compositionally biased region" description="Polar residues" evidence="8">
    <location>
        <begin position="87"/>
        <end position="120"/>
    </location>
</feature>
<keyword evidence="5" id="KW-0238">DNA-binding</keyword>
<dbReference type="GO" id="GO:0045944">
    <property type="term" value="P:positive regulation of transcription by RNA polymerase II"/>
    <property type="evidence" value="ECO:0007669"/>
    <property type="project" value="TreeGrafter"/>
</dbReference>
<evidence type="ECO:0000313" key="10">
    <source>
        <dbReference type="EMBL" id="ESZ96149.1"/>
    </source>
</evidence>
<dbReference type="CDD" id="cd12148">
    <property type="entry name" value="fungal_TF_MHR"/>
    <property type="match status" value="1"/>
</dbReference>
<comment type="caution">
    <text evidence="10">The sequence shown here is derived from an EMBL/GenBank/DDBJ whole genome shotgun (WGS) entry which is preliminary data.</text>
</comment>
<keyword evidence="7" id="KW-0539">Nucleus</keyword>
<feature type="region of interest" description="Disordered" evidence="8">
    <location>
        <begin position="1"/>
        <end position="47"/>
    </location>
</feature>
<dbReference type="Pfam" id="PF04082">
    <property type="entry name" value="Fungal_trans"/>
    <property type="match status" value="1"/>
</dbReference>
<dbReference type="HOGENOM" id="CLU_004517_2_0_1"/>
<evidence type="ECO:0000256" key="3">
    <source>
        <dbReference type="ARBA" id="ARBA00022833"/>
    </source>
</evidence>
<evidence type="ECO:0000256" key="6">
    <source>
        <dbReference type="ARBA" id="ARBA00023163"/>
    </source>
</evidence>